<dbReference type="PANTHER" id="PTHR46235:SF13">
    <property type="entry name" value="EDM2-LIKE PROTEIN1"/>
    <property type="match status" value="1"/>
</dbReference>
<name>A0AAN7GB75_9MYRT</name>
<dbReference type="CDD" id="cd15565">
    <property type="entry name" value="PHD2_NSD"/>
    <property type="match status" value="1"/>
</dbReference>
<evidence type="ECO:0000256" key="1">
    <source>
        <dbReference type="ARBA" id="ARBA00022723"/>
    </source>
</evidence>
<dbReference type="EMBL" id="JAXIOK010000024">
    <property type="protein sequence ID" value="KAK4741821.1"/>
    <property type="molecule type" value="Genomic_DNA"/>
</dbReference>
<dbReference type="InterPro" id="IPR029063">
    <property type="entry name" value="SAM-dependent_MTases_sf"/>
</dbReference>
<dbReference type="AlphaFoldDB" id="A0AAN7GB75"/>
<keyword evidence="2" id="KW-0863">Zinc-finger</keyword>
<dbReference type="SUPFAM" id="SSF53335">
    <property type="entry name" value="S-adenosyl-L-methionine-dependent methyltransferases"/>
    <property type="match status" value="1"/>
</dbReference>
<dbReference type="PANTHER" id="PTHR46235">
    <property type="entry name" value="PHD FINGER-CONTAINING PROTEIN DDB_G0268158"/>
    <property type="match status" value="1"/>
</dbReference>
<evidence type="ECO:0000256" key="2">
    <source>
        <dbReference type="ARBA" id="ARBA00022771"/>
    </source>
</evidence>
<keyword evidence="3" id="KW-0862">Zinc</keyword>
<evidence type="ECO:0000313" key="6">
    <source>
        <dbReference type="Proteomes" id="UP001345219"/>
    </source>
</evidence>
<feature type="domain" description="Zinc finger PHD-type" evidence="4">
    <location>
        <begin position="218"/>
        <end position="273"/>
    </location>
</feature>
<evidence type="ECO:0000256" key="3">
    <source>
        <dbReference type="ARBA" id="ARBA00022833"/>
    </source>
</evidence>
<organism evidence="5 6">
    <name type="scientific">Trapa incisa</name>
    <dbReference type="NCBI Taxonomy" id="236973"/>
    <lineage>
        <taxon>Eukaryota</taxon>
        <taxon>Viridiplantae</taxon>
        <taxon>Streptophyta</taxon>
        <taxon>Embryophyta</taxon>
        <taxon>Tracheophyta</taxon>
        <taxon>Spermatophyta</taxon>
        <taxon>Magnoliopsida</taxon>
        <taxon>eudicotyledons</taxon>
        <taxon>Gunneridae</taxon>
        <taxon>Pentapetalae</taxon>
        <taxon>rosids</taxon>
        <taxon>malvids</taxon>
        <taxon>Myrtales</taxon>
        <taxon>Lythraceae</taxon>
        <taxon>Trapa</taxon>
    </lineage>
</organism>
<dbReference type="InterPro" id="IPR058939">
    <property type="entry name" value="Mtase_EDM2"/>
</dbReference>
<sequence length="884" mass="100922">MVSSDEDGEIIPEWVTNYWFFDQSNVATSFTCLPLRWSGGEVPDELQGQIFFRGTGDDGLQEICKQVIAWRVELSYVLPEISVLSKNGKWIQLLNPRKSFEKLIRSELITIHCLHYLKKNREASRDQVWNYLKKAFGPYELQPSTNDLGACISLIKEAIRTDKDLANCKYLLSFMDEDITKAKASYKDVLLTKMSKFIADDMDDFEGLAEEEPSFHTICAICDNGGEIVPCEGICMRSFHATKTAGGDFCESLGFINDAQIEAIPVFKCNNCKYKKHQCFACGRLGSSDVFFGAEVFPCFSGTCGHFYHPKCVAELLHPFDKVQAKEAEKKIISGEPFTCPVHKCVVCCQIEDKTVHDLQLAVCRRCPKSYHRKCLPRDITFWSDGESPIRAWNHLLSNRILIYCMNHSIDLTLGTPGRDHIIFPYVDVAKKKRSTTNRLKLPKRSVTSGSCSIERTTAEIPKSFERYFNMSYVAEPRKPWSGHLSLSQKRSTTDSRSSKKVSAVTQFISSTDVKSRSFNWHNNSSLSLTGKRKNSDADALVDHFYSKNDMENRILSLIRDTSASFDEAYEREQIAKANHAMLDRNITLGKVEHYVKAIRTAVEKMEKGSTIEEAKEVCEPGILKQLFIWRKKLTVQMAPFLYGALYTSFGRHFTKSKKLEEIVDRLQWYVQHGDTIVDFCCGANEFSFLLKEKLEKVGKNCFFKNYDLFSPQNNFNFEKRDWMSVDVKELPSGDKLIMALNPPFGVKASLANKFITKAREFKPKLLILIVPDETERLDTGDAPYDLIWRDKKLLSGKSFYLPGSTDANNQLLDDWNQQPPSLYLWSRPDWTPWHKCLAETNGHVANDLHRMMIDINAPPSSSDLNQQPGQCYYDPFTDCWAAT</sequence>
<dbReference type="Proteomes" id="UP001345219">
    <property type="component" value="Chromosome 19"/>
</dbReference>
<dbReference type="GO" id="GO:0008270">
    <property type="term" value="F:zinc ion binding"/>
    <property type="evidence" value="ECO:0007669"/>
    <property type="project" value="UniProtKB-KW"/>
</dbReference>
<keyword evidence="1" id="KW-0479">Metal-binding</keyword>
<comment type="caution">
    <text evidence="5">The sequence shown here is derived from an EMBL/GenBank/DDBJ whole genome shotgun (WGS) entry which is preliminary data.</text>
</comment>
<feature type="domain" description="Zinc finger PHD-type" evidence="4">
    <location>
        <begin position="348"/>
        <end position="409"/>
    </location>
</feature>
<evidence type="ECO:0000313" key="5">
    <source>
        <dbReference type="EMBL" id="KAK4741821.1"/>
    </source>
</evidence>
<protein>
    <recommendedName>
        <fullName evidence="4">Zinc finger PHD-type domain-containing protein</fullName>
    </recommendedName>
</protein>
<dbReference type="Gene3D" id="3.30.40.10">
    <property type="entry name" value="Zinc/RING finger domain, C3HC4 (zinc finger)"/>
    <property type="match status" value="2"/>
</dbReference>
<gene>
    <name evidence="5" type="ORF">SAY87_025409</name>
</gene>
<dbReference type="InterPro" id="IPR055198">
    <property type="entry name" value="NSD_PHD"/>
</dbReference>
<dbReference type="SMART" id="SM00249">
    <property type="entry name" value="PHD"/>
    <property type="match status" value="3"/>
</dbReference>
<keyword evidence="6" id="KW-1185">Reference proteome</keyword>
<proteinExistence type="predicted"/>
<dbReference type="Pfam" id="PF22908">
    <property type="entry name" value="PHD_NSD"/>
    <property type="match status" value="1"/>
</dbReference>
<dbReference type="InterPro" id="IPR013083">
    <property type="entry name" value="Znf_RING/FYVE/PHD"/>
</dbReference>
<evidence type="ECO:0000259" key="4">
    <source>
        <dbReference type="SMART" id="SM00249"/>
    </source>
</evidence>
<dbReference type="Pfam" id="PF26055">
    <property type="entry name" value="Mtase_EDM2"/>
    <property type="match status" value="1"/>
</dbReference>
<feature type="domain" description="Zinc finger PHD-type" evidence="4">
    <location>
        <begin position="278"/>
        <end position="344"/>
    </location>
</feature>
<dbReference type="InterPro" id="IPR001965">
    <property type="entry name" value="Znf_PHD"/>
</dbReference>
<reference evidence="5 6" key="1">
    <citation type="journal article" date="2023" name="Hortic Res">
        <title>Pangenome of water caltrop reveals structural variations and asymmetric subgenome divergence after allopolyploidization.</title>
        <authorList>
            <person name="Zhang X."/>
            <person name="Chen Y."/>
            <person name="Wang L."/>
            <person name="Yuan Y."/>
            <person name="Fang M."/>
            <person name="Shi L."/>
            <person name="Lu R."/>
            <person name="Comes H.P."/>
            <person name="Ma Y."/>
            <person name="Chen Y."/>
            <person name="Huang G."/>
            <person name="Zhou Y."/>
            <person name="Zheng Z."/>
            <person name="Qiu Y."/>
        </authorList>
    </citation>
    <scope>NUCLEOTIDE SEQUENCE [LARGE SCALE GENOMIC DNA]</scope>
    <source>
        <tissue evidence="5">Roots</tissue>
    </source>
</reference>
<accession>A0AAN7GB75</accession>